<evidence type="ECO:0000313" key="5">
    <source>
        <dbReference type="EMBL" id="KIY72857.1"/>
    </source>
</evidence>
<comment type="subcellular location">
    <subcellularLocation>
        <location evidence="1">Nucleus</location>
    </subcellularLocation>
</comment>
<dbReference type="Pfam" id="PF10297">
    <property type="entry name" value="Hap4_Hap_bind"/>
    <property type="match status" value="1"/>
</dbReference>
<dbReference type="CDD" id="cd14688">
    <property type="entry name" value="bZIP_YAP"/>
    <property type="match status" value="1"/>
</dbReference>
<organism evidence="5 6">
    <name type="scientific">Cylindrobasidium torrendii FP15055 ss-10</name>
    <dbReference type="NCBI Taxonomy" id="1314674"/>
    <lineage>
        <taxon>Eukaryota</taxon>
        <taxon>Fungi</taxon>
        <taxon>Dikarya</taxon>
        <taxon>Basidiomycota</taxon>
        <taxon>Agaricomycotina</taxon>
        <taxon>Agaricomycetes</taxon>
        <taxon>Agaricomycetidae</taxon>
        <taxon>Agaricales</taxon>
        <taxon>Marasmiineae</taxon>
        <taxon>Physalacriaceae</taxon>
        <taxon>Cylindrobasidium</taxon>
    </lineage>
</organism>
<dbReference type="OrthoDB" id="5374328at2759"/>
<gene>
    <name evidence="5" type="ORF">CYLTODRAFT_417633</name>
</gene>
<feature type="compositionally biased region" description="Basic and acidic residues" evidence="3">
    <location>
        <begin position="108"/>
        <end position="128"/>
    </location>
</feature>
<protein>
    <recommendedName>
        <fullName evidence="4">BZIP domain-containing protein</fullName>
    </recommendedName>
</protein>
<dbReference type="InterPro" id="IPR018287">
    <property type="entry name" value="Hap4_TF_heteromerisation"/>
</dbReference>
<keyword evidence="6" id="KW-1185">Reference proteome</keyword>
<evidence type="ECO:0000259" key="4">
    <source>
        <dbReference type="PROSITE" id="PS00036"/>
    </source>
</evidence>
<dbReference type="PROSITE" id="PS00036">
    <property type="entry name" value="BZIP_BASIC"/>
    <property type="match status" value="1"/>
</dbReference>
<dbReference type="InterPro" id="IPR004827">
    <property type="entry name" value="bZIP"/>
</dbReference>
<dbReference type="EMBL" id="KN880440">
    <property type="protein sequence ID" value="KIY72857.1"/>
    <property type="molecule type" value="Genomic_DNA"/>
</dbReference>
<keyword evidence="2" id="KW-0539">Nucleus</keyword>
<dbReference type="GO" id="GO:0000976">
    <property type="term" value="F:transcription cis-regulatory region binding"/>
    <property type="evidence" value="ECO:0007669"/>
    <property type="project" value="InterPro"/>
</dbReference>
<feature type="domain" description="BZIP" evidence="4">
    <location>
        <begin position="53"/>
        <end position="67"/>
    </location>
</feature>
<dbReference type="SMART" id="SM00338">
    <property type="entry name" value="BRLZ"/>
    <property type="match status" value="1"/>
</dbReference>
<dbReference type="InterPro" id="IPR050936">
    <property type="entry name" value="AP-1-like"/>
</dbReference>
<dbReference type="InterPro" id="IPR046347">
    <property type="entry name" value="bZIP_sf"/>
</dbReference>
<evidence type="ECO:0000256" key="1">
    <source>
        <dbReference type="ARBA" id="ARBA00004123"/>
    </source>
</evidence>
<feature type="compositionally biased region" description="Polar residues" evidence="3">
    <location>
        <begin position="160"/>
        <end position="194"/>
    </location>
</feature>
<dbReference type="GO" id="GO:0001228">
    <property type="term" value="F:DNA-binding transcription activator activity, RNA polymerase II-specific"/>
    <property type="evidence" value="ECO:0007669"/>
    <property type="project" value="TreeGrafter"/>
</dbReference>
<evidence type="ECO:0000256" key="3">
    <source>
        <dbReference type="SAM" id="MobiDB-lite"/>
    </source>
</evidence>
<sequence>MSTSAVASSSTLWATPSKEWVIPSKPKPGRKPKKDTAVVVPVEEDEVVNDKGRRVQNRAAQRAFRERKQSQLAELQARVQSYEQGEIERNVALQNIAKRLKEENDALRQENASLKEKLSRTEAERDAALKTSSSSRKRQRAESPPPASASGPATRKRTRMSSSAQTPTNTPSEAATSPAVSSPESQDTPYTPCSANEPEVPDTATIHTPFASVPDYAPSIPAFDGCGFCSDMSSCVCREIAMQTVADPMLLTQLKSDNLPDTSTSASPSVLDKLPPYQPAVPLRRRPTGTSQTRTIFPVAPAKPRPAECSGDPKNCSACANDAFGKAFCEAISHSSSFSGPCEDCPGDCDRMKNHAVLQSFQPPTSYFVANDGEMMSTEKAWQQLKSHPNVSFADLTLLADVVARRSKCTGPRVVISPAPGSCTPERSTTPLDDGGMSSPPPPPVKEETREPPLQLVPEEVLLRCGQQQRLREVQASGVRDALRLLDAKFS</sequence>
<evidence type="ECO:0000313" key="6">
    <source>
        <dbReference type="Proteomes" id="UP000054007"/>
    </source>
</evidence>
<dbReference type="Gene3D" id="1.20.5.170">
    <property type="match status" value="1"/>
</dbReference>
<dbReference type="SUPFAM" id="SSF57959">
    <property type="entry name" value="Leucine zipper domain"/>
    <property type="match status" value="1"/>
</dbReference>
<feature type="region of interest" description="Disordered" evidence="3">
    <location>
        <begin position="260"/>
        <end position="292"/>
    </location>
</feature>
<reference evidence="5 6" key="1">
    <citation type="journal article" date="2015" name="Fungal Genet. Biol.">
        <title>Evolution of novel wood decay mechanisms in Agaricales revealed by the genome sequences of Fistulina hepatica and Cylindrobasidium torrendii.</title>
        <authorList>
            <person name="Floudas D."/>
            <person name="Held B.W."/>
            <person name="Riley R."/>
            <person name="Nagy L.G."/>
            <person name="Koehler G."/>
            <person name="Ransdell A.S."/>
            <person name="Younus H."/>
            <person name="Chow J."/>
            <person name="Chiniquy J."/>
            <person name="Lipzen A."/>
            <person name="Tritt A."/>
            <person name="Sun H."/>
            <person name="Haridas S."/>
            <person name="LaButti K."/>
            <person name="Ohm R.A."/>
            <person name="Kues U."/>
            <person name="Blanchette R.A."/>
            <person name="Grigoriev I.V."/>
            <person name="Minto R.E."/>
            <person name="Hibbett D.S."/>
        </authorList>
    </citation>
    <scope>NUCLEOTIDE SEQUENCE [LARGE SCALE GENOMIC DNA]</scope>
    <source>
        <strain evidence="5 6">FP15055 ss-10</strain>
    </source>
</reference>
<dbReference type="Proteomes" id="UP000054007">
    <property type="component" value="Unassembled WGS sequence"/>
</dbReference>
<feature type="region of interest" description="Disordered" evidence="3">
    <location>
        <begin position="415"/>
        <end position="456"/>
    </location>
</feature>
<proteinExistence type="predicted"/>
<name>A0A0D7BR09_9AGAR</name>
<dbReference type="STRING" id="1314674.A0A0D7BR09"/>
<feature type="region of interest" description="Disordered" evidence="3">
    <location>
        <begin position="108"/>
        <end position="206"/>
    </location>
</feature>
<dbReference type="PANTHER" id="PTHR40621:SF7">
    <property type="entry name" value="BZIP DOMAIN-CONTAINING PROTEIN"/>
    <property type="match status" value="1"/>
</dbReference>
<evidence type="ECO:0000256" key="2">
    <source>
        <dbReference type="ARBA" id="ARBA00023242"/>
    </source>
</evidence>
<dbReference type="GO" id="GO:0090575">
    <property type="term" value="C:RNA polymerase II transcription regulator complex"/>
    <property type="evidence" value="ECO:0007669"/>
    <property type="project" value="TreeGrafter"/>
</dbReference>
<accession>A0A0D7BR09</accession>
<dbReference type="AlphaFoldDB" id="A0A0D7BR09"/>
<dbReference type="PANTHER" id="PTHR40621">
    <property type="entry name" value="TRANSCRIPTION FACTOR KAPC-RELATED"/>
    <property type="match status" value="1"/>
</dbReference>